<keyword evidence="3" id="KW-0815">Transposition</keyword>
<accession>A0A7Z9E562</accession>
<sequence length="403" mass="46229">MIVLEFKAKGKTTQYAAIDEAIRTAQFVRNKCIRFWMDNRGVGQKELYRHNTALRAEYPFVKALNSHACQVAVERSYTSIARFYDNCKKQVSGKKGYPKFKKNNRSVEYKISGWSLSETRKQISFTDKKGIGKLKLKGTWNLNYYQIEQIKRVRLVRRADGYYVQFLIKTDVKVEVKPTGKTIGLDVGLKEFYTDSNGHTEPNPRFYRTGEKRLKFYQRRVSRKKKGSANRKKAINKLGRTHLNISRKREERAKRIVRCVIKSNDLVAYEDLRVKNLVKNHCLAKSINDAGWYQFRKWLEYFGVKFGRITVAVNPSYTSQNCSSCGTIVKKSLSTRTHICQCGFVLDRDWNAAINILNLALGTVGHTGTWIFNPNASGDLASTVLGVNLLQQAESLNEESSSL</sequence>
<evidence type="ECO:0000256" key="2">
    <source>
        <dbReference type="ARBA" id="ARBA00011044"/>
    </source>
</evidence>
<dbReference type="AlphaFoldDB" id="A0A7Z9E562"/>
<comment type="similarity">
    <text evidence="1">In the C-terminal section; belongs to the transposase 35 family.</text>
</comment>
<gene>
    <name evidence="8" type="ORF">PL9631_950017</name>
</gene>
<keyword evidence="4" id="KW-0238">DNA-binding</keyword>
<evidence type="ECO:0000256" key="3">
    <source>
        <dbReference type="ARBA" id="ARBA00022578"/>
    </source>
</evidence>
<name>A0A7Z9E562_9CYAN</name>
<dbReference type="RefSeq" id="WP_083622647.1">
    <property type="nucleotide sequence ID" value="NZ_LR735022.1"/>
</dbReference>
<evidence type="ECO:0000313" key="9">
    <source>
        <dbReference type="Proteomes" id="UP000182190"/>
    </source>
</evidence>
<dbReference type="InterPro" id="IPR010095">
    <property type="entry name" value="Cas12f1-like_TNB"/>
</dbReference>
<dbReference type="EMBL" id="CZCS02000240">
    <property type="protein sequence ID" value="VXD25531.1"/>
    <property type="molecule type" value="Genomic_DNA"/>
</dbReference>
<feature type="domain" description="Cas12f1-like TNB" evidence="7">
    <location>
        <begin position="292"/>
        <end position="356"/>
    </location>
</feature>
<reference evidence="8" key="1">
    <citation type="submission" date="2019-10" db="EMBL/GenBank/DDBJ databases">
        <authorList>
            <consortium name="Genoscope - CEA"/>
            <person name="William W."/>
        </authorList>
    </citation>
    <scope>NUCLEOTIDE SEQUENCE [LARGE SCALE GENOMIC DNA]</scope>
    <source>
        <strain evidence="8">BBR_PRJEB10994</strain>
    </source>
</reference>
<dbReference type="Proteomes" id="UP000182190">
    <property type="component" value="Unassembled WGS sequence"/>
</dbReference>
<feature type="domain" description="Probable transposase IS891/IS1136/IS1341" evidence="6">
    <location>
        <begin position="166"/>
        <end position="280"/>
    </location>
</feature>
<dbReference type="PANTHER" id="PTHR30405">
    <property type="entry name" value="TRANSPOSASE"/>
    <property type="match status" value="1"/>
</dbReference>
<proteinExistence type="inferred from homology"/>
<dbReference type="GO" id="GO:0006310">
    <property type="term" value="P:DNA recombination"/>
    <property type="evidence" value="ECO:0007669"/>
    <property type="project" value="UniProtKB-KW"/>
</dbReference>
<dbReference type="Pfam" id="PF07282">
    <property type="entry name" value="Cas12f1-like_TNB"/>
    <property type="match status" value="1"/>
</dbReference>
<keyword evidence="9" id="KW-1185">Reference proteome</keyword>
<dbReference type="GO" id="GO:0032196">
    <property type="term" value="P:transposition"/>
    <property type="evidence" value="ECO:0007669"/>
    <property type="project" value="UniProtKB-KW"/>
</dbReference>
<evidence type="ECO:0000256" key="5">
    <source>
        <dbReference type="ARBA" id="ARBA00023172"/>
    </source>
</evidence>
<dbReference type="NCBIfam" id="NF040570">
    <property type="entry name" value="guided_TnpB"/>
    <property type="match status" value="1"/>
</dbReference>
<evidence type="ECO:0000259" key="6">
    <source>
        <dbReference type="Pfam" id="PF01385"/>
    </source>
</evidence>
<evidence type="ECO:0000259" key="7">
    <source>
        <dbReference type="Pfam" id="PF07282"/>
    </source>
</evidence>
<dbReference type="InterPro" id="IPR051399">
    <property type="entry name" value="RNA-guided_DNA_endo/Transpos"/>
</dbReference>
<organism evidence="8 9">
    <name type="scientific">Planktothrix paucivesiculata PCC 9631</name>
    <dbReference type="NCBI Taxonomy" id="671071"/>
    <lineage>
        <taxon>Bacteria</taxon>
        <taxon>Bacillati</taxon>
        <taxon>Cyanobacteriota</taxon>
        <taxon>Cyanophyceae</taxon>
        <taxon>Oscillatoriophycideae</taxon>
        <taxon>Oscillatoriales</taxon>
        <taxon>Microcoleaceae</taxon>
        <taxon>Planktothrix</taxon>
    </lineage>
</organism>
<evidence type="ECO:0000256" key="4">
    <source>
        <dbReference type="ARBA" id="ARBA00023125"/>
    </source>
</evidence>
<comment type="similarity">
    <text evidence="2">In the N-terminal section; belongs to the transposase 2 family.</text>
</comment>
<dbReference type="Pfam" id="PF01385">
    <property type="entry name" value="OrfB_IS605"/>
    <property type="match status" value="1"/>
</dbReference>
<evidence type="ECO:0000313" key="8">
    <source>
        <dbReference type="EMBL" id="VXD25531.1"/>
    </source>
</evidence>
<keyword evidence="5" id="KW-0233">DNA recombination</keyword>
<comment type="caution">
    <text evidence="8">The sequence shown here is derived from an EMBL/GenBank/DDBJ whole genome shotgun (WGS) entry which is preliminary data.</text>
</comment>
<dbReference type="PANTHER" id="PTHR30405:SF11">
    <property type="entry name" value="RNA-GUIDED DNA ENDONUCLEASE RV2885C-RELATED"/>
    <property type="match status" value="1"/>
</dbReference>
<dbReference type="GO" id="GO:0003677">
    <property type="term" value="F:DNA binding"/>
    <property type="evidence" value="ECO:0007669"/>
    <property type="project" value="UniProtKB-KW"/>
</dbReference>
<protein>
    <submittedName>
        <fullName evidence="8">Transposase</fullName>
    </submittedName>
</protein>
<dbReference type="InterPro" id="IPR001959">
    <property type="entry name" value="Transposase"/>
</dbReference>
<dbReference type="OrthoDB" id="435395at2"/>
<evidence type="ECO:0000256" key="1">
    <source>
        <dbReference type="ARBA" id="ARBA00008761"/>
    </source>
</evidence>